<evidence type="ECO:0000313" key="2">
    <source>
        <dbReference type="Proteomes" id="UP000318538"/>
    </source>
</evidence>
<dbReference type="AlphaFoldDB" id="A0A517N6P5"/>
<dbReference type="OrthoDB" id="289161at2"/>
<reference evidence="1 2" key="1">
    <citation type="submission" date="2019-02" db="EMBL/GenBank/DDBJ databases">
        <title>Deep-cultivation of Planctomycetes and their phenomic and genomic characterization uncovers novel biology.</title>
        <authorList>
            <person name="Wiegand S."/>
            <person name="Jogler M."/>
            <person name="Boedeker C."/>
            <person name="Pinto D."/>
            <person name="Vollmers J."/>
            <person name="Rivas-Marin E."/>
            <person name="Kohn T."/>
            <person name="Peeters S.H."/>
            <person name="Heuer A."/>
            <person name="Rast P."/>
            <person name="Oberbeckmann S."/>
            <person name="Bunk B."/>
            <person name="Jeske O."/>
            <person name="Meyerdierks A."/>
            <person name="Storesund J.E."/>
            <person name="Kallscheuer N."/>
            <person name="Luecker S."/>
            <person name="Lage O.M."/>
            <person name="Pohl T."/>
            <person name="Merkel B.J."/>
            <person name="Hornburger P."/>
            <person name="Mueller R.-W."/>
            <person name="Bruemmer F."/>
            <person name="Labrenz M."/>
            <person name="Spormann A.M."/>
            <person name="Op den Camp H."/>
            <person name="Overmann J."/>
            <person name="Amann R."/>
            <person name="Jetten M.S.M."/>
            <person name="Mascher T."/>
            <person name="Medema M.H."/>
            <person name="Devos D.P."/>
            <person name="Kaster A.-K."/>
            <person name="Ovreas L."/>
            <person name="Rohde M."/>
            <person name="Galperin M.Y."/>
            <person name="Jogler C."/>
        </authorList>
    </citation>
    <scope>NUCLEOTIDE SEQUENCE [LARGE SCALE GENOMIC DNA]</scope>
    <source>
        <strain evidence="1 2">K22_7</strain>
    </source>
</reference>
<accession>A0A517N6P5</accession>
<dbReference type="RefSeq" id="WP_145168619.1">
    <property type="nucleotide sequence ID" value="NZ_CP036525.1"/>
</dbReference>
<sequence>MLTITCEPTVSENTTTAQIETLPSDAEISRRVLQIRSSWSLSERVERRHEADRRFETLIEQLSICEAA</sequence>
<dbReference type="EMBL" id="CP036525">
    <property type="protein sequence ID" value="QDT02816.1"/>
    <property type="molecule type" value="Genomic_DNA"/>
</dbReference>
<gene>
    <name evidence="1" type="ORF">K227x_11940</name>
</gene>
<organism evidence="1 2">
    <name type="scientific">Rubripirellula lacrimiformis</name>
    <dbReference type="NCBI Taxonomy" id="1930273"/>
    <lineage>
        <taxon>Bacteria</taxon>
        <taxon>Pseudomonadati</taxon>
        <taxon>Planctomycetota</taxon>
        <taxon>Planctomycetia</taxon>
        <taxon>Pirellulales</taxon>
        <taxon>Pirellulaceae</taxon>
        <taxon>Rubripirellula</taxon>
    </lineage>
</organism>
<evidence type="ECO:0000313" key="1">
    <source>
        <dbReference type="EMBL" id="QDT02816.1"/>
    </source>
</evidence>
<name>A0A517N6P5_9BACT</name>
<keyword evidence="2" id="KW-1185">Reference proteome</keyword>
<protein>
    <submittedName>
        <fullName evidence="1">Uncharacterized protein</fullName>
    </submittedName>
</protein>
<proteinExistence type="predicted"/>
<dbReference type="KEGG" id="rlc:K227x_11940"/>
<dbReference type="Proteomes" id="UP000318538">
    <property type="component" value="Chromosome"/>
</dbReference>